<keyword evidence="1" id="KW-0560">Oxidoreductase</keyword>
<dbReference type="InterPro" id="IPR012349">
    <property type="entry name" value="Split_barrel_FMN-bd"/>
</dbReference>
<dbReference type="Proteomes" id="UP000003963">
    <property type="component" value="Unassembled WGS sequence"/>
</dbReference>
<dbReference type="GO" id="GO:0016627">
    <property type="term" value="F:oxidoreductase activity, acting on the CH-CH group of donors"/>
    <property type="evidence" value="ECO:0007669"/>
    <property type="project" value="TreeGrafter"/>
</dbReference>
<dbReference type="PANTHER" id="PTHR35176">
    <property type="entry name" value="HEME OXYGENASE HI_0854-RELATED"/>
    <property type="match status" value="1"/>
</dbReference>
<evidence type="ECO:0000313" key="5">
    <source>
        <dbReference type="Proteomes" id="UP000003963"/>
    </source>
</evidence>
<organism evidence="4 5">
    <name type="scientific">Streptomyces himastatinicus ATCC 53653</name>
    <dbReference type="NCBI Taxonomy" id="457427"/>
    <lineage>
        <taxon>Bacteria</taxon>
        <taxon>Bacillati</taxon>
        <taxon>Actinomycetota</taxon>
        <taxon>Actinomycetes</taxon>
        <taxon>Kitasatosporales</taxon>
        <taxon>Streptomycetaceae</taxon>
        <taxon>Streptomyces</taxon>
        <taxon>Streptomyces violaceusniger group</taxon>
    </lineage>
</organism>
<dbReference type="InterPro" id="IPR011576">
    <property type="entry name" value="Pyridox_Oxase_N"/>
</dbReference>
<reference evidence="4 5" key="1">
    <citation type="submission" date="2009-02" db="EMBL/GenBank/DDBJ databases">
        <title>Annotation of Streptomyces hygroscopicus strain ATCC 53653.</title>
        <authorList>
            <consortium name="The Broad Institute Genome Sequencing Platform"/>
            <consortium name="Broad Institute Microbial Sequencing Center"/>
            <person name="Fischbach M."/>
            <person name="Godfrey P."/>
            <person name="Ward D."/>
            <person name="Young S."/>
            <person name="Zeng Q."/>
            <person name="Koehrsen M."/>
            <person name="Alvarado L."/>
            <person name="Berlin A.M."/>
            <person name="Bochicchio J."/>
            <person name="Borenstein D."/>
            <person name="Chapman S.B."/>
            <person name="Chen Z."/>
            <person name="Engels R."/>
            <person name="Freedman E."/>
            <person name="Gellesch M."/>
            <person name="Goldberg J."/>
            <person name="Griggs A."/>
            <person name="Gujja S."/>
            <person name="Heilman E.R."/>
            <person name="Heiman D.I."/>
            <person name="Hepburn T.A."/>
            <person name="Howarth C."/>
            <person name="Jen D."/>
            <person name="Larson L."/>
            <person name="Lewis B."/>
            <person name="Mehta T."/>
            <person name="Park D."/>
            <person name="Pearson M."/>
            <person name="Richards J."/>
            <person name="Roberts A."/>
            <person name="Saif S."/>
            <person name="Shea T.D."/>
            <person name="Shenoy N."/>
            <person name="Sisk P."/>
            <person name="Stolte C."/>
            <person name="Sykes S.N."/>
            <person name="Thomson T."/>
            <person name="Walk T."/>
            <person name="White J."/>
            <person name="Yandava C."/>
            <person name="Straight P."/>
            <person name="Clardy J."/>
            <person name="Hung D."/>
            <person name="Kolter R."/>
            <person name="Mekalanos J."/>
            <person name="Walker S."/>
            <person name="Walsh C.T."/>
            <person name="Wieland-Brown L.C."/>
            <person name="Haas B."/>
            <person name="Nusbaum C."/>
            <person name="Birren B."/>
        </authorList>
    </citation>
    <scope>NUCLEOTIDE SEQUENCE [LARGE SCALE GENOMIC DNA]</scope>
    <source>
        <strain evidence="4 5">ATCC 53653</strain>
    </source>
</reference>
<dbReference type="SUPFAM" id="SSF50475">
    <property type="entry name" value="FMN-binding split barrel"/>
    <property type="match status" value="1"/>
</dbReference>
<evidence type="ECO:0000256" key="1">
    <source>
        <dbReference type="ARBA" id="ARBA00023002"/>
    </source>
</evidence>
<dbReference type="AlphaFoldDB" id="D9WD67"/>
<evidence type="ECO:0000313" key="4">
    <source>
        <dbReference type="EMBL" id="EFL25129.1"/>
    </source>
</evidence>
<evidence type="ECO:0000256" key="2">
    <source>
        <dbReference type="SAM" id="MobiDB-lite"/>
    </source>
</evidence>
<dbReference type="InterPro" id="IPR052019">
    <property type="entry name" value="F420H2_bilvrd_red/Heme_oxyg"/>
</dbReference>
<dbReference type="InterPro" id="IPR019920">
    <property type="entry name" value="F420-binding_dom_put"/>
</dbReference>
<proteinExistence type="predicted"/>
<name>D9WD67_9ACTN</name>
<dbReference type="PANTHER" id="PTHR35176:SF6">
    <property type="entry name" value="HEME OXYGENASE HI_0854-RELATED"/>
    <property type="match status" value="1"/>
</dbReference>
<dbReference type="GO" id="GO:0005829">
    <property type="term" value="C:cytosol"/>
    <property type="evidence" value="ECO:0007669"/>
    <property type="project" value="TreeGrafter"/>
</dbReference>
<dbReference type="HOGENOM" id="CLU_123922_3_0_11"/>
<dbReference type="Pfam" id="PF01243">
    <property type="entry name" value="PNPOx_N"/>
    <property type="match status" value="1"/>
</dbReference>
<dbReference type="STRING" id="457427.SSOG_04843"/>
<feature type="domain" description="Pyridoxamine 5'-phosphate oxidase N-terminal" evidence="3">
    <location>
        <begin position="33"/>
        <end position="156"/>
    </location>
</feature>
<sequence length="160" mass="17554">MCGGRDPVTRIPSVPPPSSARGKEAPVATTLSDDLKRVLDTPVFVIIGTIQPDGSPQLSPVWVKRDGDELLFSTTMGRRKQKNIDRDPRVTVLVQPADEPYTYAEIRGTASYTTEGAQKLIDELSLKYTGKKYAEFNPASAQDDERIVVRIAPRKVVGSL</sequence>
<gene>
    <name evidence="4" type="ORF">SSOG_04843</name>
</gene>
<feature type="region of interest" description="Disordered" evidence="2">
    <location>
        <begin position="1"/>
        <end position="29"/>
    </location>
</feature>
<protein>
    <submittedName>
        <fullName evidence="4">PPOX class probable F420-dependent enzyme</fullName>
    </submittedName>
</protein>
<dbReference type="GO" id="GO:0070967">
    <property type="term" value="F:coenzyme F420 binding"/>
    <property type="evidence" value="ECO:0007669"/>
    <property type="project" value="TreeGrafter"/>
</dbReference>
<dbReference type="Gene3D" id="2.30.110.10">
    <property type="entry name" value="Electron Transport, Fmn-binding Protein, Chain A"/>
    <property type="match status" value="1"/>
</dbReference>
<keyword evidence="5" id="KW-1185">Reference proteome</keyword>
<dbReference type="NCBIfam" id="TIGR03618">
    <property type="entry name" value="Rv1155_F420"/>
    <property type="match status" value="1"/>
</dbReference>
<dbReference type="EMBL" id="GG657754">
    <property type="protein sequence ID" value="EFL25129.1"/>
    <property type="molecule type" value="Genomic_DNA"/>
</dbReference>
<evidence type="ECO:0000259" key="3">
    <source>
        <dbReference type="Pfam" id="PF01243"/>
    </source>
</evidence>
<accession>D9WD67</accession>